<dbReference type="SMART" id="SM00014">
    <property type="entry name" value="acidPPc"/>
    <property type="match status" value="1"/>
</dbReference>
<comment type="caution">
    <text evidence="3">The sequence shown here is derived from an EMBL/GenBank/DDBJ whole genome shotgun (WGS) entry which is preliminary data.</text>
</comment>
<keyword evidence="1" id="KW-0812">Transmembrane</keyword>
<dbReference type="Gene3D" id="1.20.144.10">
    <property type="entry name" value="Phosphatidic acid phosphatase type 2/haloperoxidase"/>
    <property type="match status" value="2"/>
</dbReference>
<protein>
    <submittedName>
        <fullName evidence="3">PAP2 family protein</fullName>
    </submittedName>
</protein>
<organism evidence="3 4">
    <name type="scientific">Gemelliphila asaccharolytica</name>
    <dbReference type="NCBI Taxonomy" id="502393"/>
    <lineage>
        <taxon>Bacteria</taxon>
        <taxon>Bacillati</taxon>
        <taxon>Bacillota</taxon>
        <taxon>Bacilli</taxon>
        <taxon>Bacillales</taxon>
        <taxon>Gemellaceae</taxon>
        <taxon>Gemelliphila</taxon>
    </lineage>
</organism>
<feature type="transmembrane region" description="Helical" evidence="1">
    <location>
        <begin position="12"/>
        <end position="30"/>
    </location>
</feature>
<feature type="transmembrane region" description="Helical" evidence="1">
    <location>
        <begin position="131"/>
        <end position="153"/>
    </location>
</feature>
<dbReference type="InterPro" id="IPR036938">
    <property type="entry name" value="PAP2/HPO_sf"/>
</dbReference>
<feature type="transmembrane region" description="Helical" evidence="1">
    <location>
        <begin position="90"/>
        <end position="111"/>
    </location>
</feature>
<dbReference type="Proteomes" id="UP000070467">
    <property type="component" value="Unassembled WGS sequence"/>
</dbReference>
<feature type="transmembrane region" description="Helical" evidence="1">
    <location>
        <begin position="67"/>
        <end position="83"/>
    </location>
</feature>
<name>A0ABR5TM68_9BACL</name>
<feature type="transmembrane region" description="Helical" evidence="1">
    <location>
        <begin position="187"/>
        <end position="208"/>
    </location>
</feature>
<dbReference type="Pfam" id="PF01569">
    <property type="entry name" value="PAP2"/>
    <property type="match status" value="1"/>
</dbReference>
<keyword evidence="1" id="KW-0472">Membrane</keyword>
<dbReference type="PANTHER" id="PTHR14969:SF13">
    <property type="entry name" value="AT30094P"/>
    <property type="match status" value="1"/>
</dbReference>
<sequence>MKEKKFLKNKILLTLCILFFLIFLIISFLVKNNLFLLDINIWEKINNIRNSALTDIFTKITHLGDKIFLVIIVSLTSLILIAKKRYKESIFLVSSSIIGAYILNRLIKYLFTRPRPFTLDLVKPLVSINGYSYPSGHAMGSIIVYIILVYILFNKKIKKLGIIFAIILATAISCTRVYLGVHYPSDIFAGFFLGLSFDIMAILIYRRFYGNKKSKSKRLKSYLCHFR</sequence>
<dbReference type="SUPFAM" id="SSF48317">
    <property type="entry name" value="Acid phosphatase/Vanadium-dependent haloperoxidase"/>
    <property type="match status" value="1"/>
</dbReference>
<feature type="transmembrane region" description="Helical" evidence="1">
    <location>
        <begin position="160"/>
        <end position="181"/>
    </location>
</feature>
<dbReference type="PANTHER" id="PTHR14969">
    <property type="entry name" value="SPHINGOSINE-1-PHOSPHATE PHOSPHOHYDROLASE"/>
    <property type="match status" value="1"/>
</dbReference>
<accession>A0ABR5TM68</accession>
<proteinExistence type="predicted"/>
<dbReference type="RefSeq" id="WP_066129707.1">
    <property type="nucleotide sequence ID" value="NZ_KQ959870.1"/>
</dbReference>
<evidence type="ECO:0000256" key="1">
    <source>
        <dbReference type="SAM" id="Phobius"/>
    </source>
</evidence>
<dbReference type="EMBL" id="LSDB01000017">
    <property type="protein sequence ID" value="KXB58302.1"/>
    <property type="molecule type" value="Genomic_DNA"/>
</dbReference>
<reference evidence="3 4" key="1">
    <citation type="submission" date="2016-01" db="EMBL/GenBank/DDBJ databases">
        <authorList>
            <person name="Mitreva M."/>
            <person name="Pepin K.H."/>
            <person name="Mihindukulasuriya K.A."/>
            <person name="Fulton R."/>
            <person name="Fronick C."/>
            <person name="O'Laughlin M."/>
            <person name="Miner T."/>
            <person name="Herter B."/>
            <person name="Rosa B.A."/>
            <person name="Cordes M."/>
            <person name="Tomlinson C."/>
            <person name="Wollam A."/>
            <person name="Palsikar V.B."/>
            <person name="Mardis E.R."/>
            <person name="Wilson R.K."/>
        </authorList>
    </citation>
    <scope>NUCLEOTIDE SEQUENCE [LARGE SCALE GENOMIC DNA]</scope>
    <source>
        <strain evidence="3 4">KA00071</strain>
    </source>
</reference>
<dbReference type="CDD" id="cd03392">
    <property type="entry name" value="PAP2_like_2"/>
    <property type="match status" value="1"/>
</dbReference>
<feature type="domain" description="Phosphatidic acid phosphatase type 2/haloperoxidase" evidence="2">
    <location>
        <begin position="89"/>
        <end position="205"/>
    </location>
</feature>
<evidence type="ECO:0000313" key="3">
    <source>
        <dbReference type="EMBL" id="KXB58302.1"/>
    </source>
</evidence>
<dbReference type="InterPro" id="IPR000326">
    <property type="entry name" value="PAP2/HPO"/>
</dbReference>
<keyword evidence="4" id="KW-1185">Reference proteome</keyword>
<gene>
    <name evidence="3" type="ORF">HMPREF1871_00528</name>
</gene>
<keyword evidence="1" id="KW-1133">Transmembrane helix</keyword>
<evidence type="ECO:0000259" key="2">
    <source>
        <dbReference type="SMART" id="SM00014"/>
    </source>
</evidence>
<evidence type="ECO:0000313" key="4">
    <source>
        <dbReference type="Proteomes" id="UP000070467"/>
    </source>
</evidence>